<evidence type="ECO:0000256" key="1">
    <source>
        <dbReference type="ARBA" id="ARBA00000677"/>
    </source>
</evidence>
<evidence type="ECO:0000259" key="9">
    <source>
        <dbReference type="Pfam" id="PF10502"/>
    </source>
</evidence>
<evidence type="ECO:0000256" key="2">
    <source>
        <dbReference type="ARBA" id="ARBA00004401"/>
    </source>
</evidence>
<comment type="subcellular location">
    <subcellularLocation>
        <location evidence="2">Cell membrane</location>
        <topology evidence="2">Single-pass type II membrane protein</topology>
    </subcellularLocation>
    <subcellularLocation>
        <location evidence="8">Membrane</location>
        <topology evidence="8">Single-pass type II membrane protein</topology>
    </subcellularLocation>
</comment>
<gene>
    <name evidence="10" type="ORF">JOC83_001906</name>
</gene>
<dbReference type="Gene3D" id="2.10.109.10">
    <property type="entry name" value="Umud Fragment, subunit A"/>
    <property type="match status" value="1"/>
</dbReference>
<comment type="similarity">
    <text evidence="3 8">Belongs to the peptidase S26 family.</text>
</comment>
<dbReference type="Proteomes" id="UP000809829">
    <property type="component" value="Unassembled WGS sequence"/>
</dbReference>
<dbReference type="SUPFAM" id="SSF51306">
    <property type="entry name" value="LexA/Signal peptidase"/>
    <property type="match status" value="1"/>
</dbReference>
<dbReference type="EMBL" id="JAFBFC010000003">
    <property type="protein sequence ID" value="MBM7703059.1"/>
    <property type="molecule type" value="Genomic_DNA"/>
</dbReference>
<keyword evidence="7" id="KW-0812">Transmembrane</keyword>
<dbReference type="InterPro" id="IPR019758">
    <property type="entry name" value="Pept_S26A_signal_pept_1_CS"/>
</dbReference>
<keyword evidence="11" id="KW-1185">Reference proteome</keyword>
<dbReference type="PROSITE" id="PS00761">
    <property type="entry name" value="SPASE_I_3"/>
    <property type="match status" value="1"/>
</dbReference>
<evidence type="ECO:0000313" key="10">
    <source>
        <dbReference type="EMBL" id="MBM7703059.1"/>
    </source>
</evidence>
<keyword evidence="6 7" id="KW-0378">Hydrolase</keyword>
<comment type="caution">
    <text evidence="10">The sequence shown here is derived from an EMBL/GenBank/DDBJ whole genome shotgun (WGS) entry which is preliminary data.</text>
</comment>
<dbReference type="InterPro" id="IPR000223">
    <property type="entry name" value="Pept_S26A_signal_pept_1"/>
</dbReference>
<dbReference type="PROSITE" id="PS00760">
    <property type="entry name" value="SPASE_I_2"/>
    <property type="match status" value="1"/>
</dbReference>
<keyword evidence="5 7" id="KW-0645">Protease</keyword>
<feature type="domain" description="Peptidase S26" evidence="9">
    <location>
        <begin position="14"/>
        <end position="176"/>
    </location>
</feature>
<sequence>MIDNKKQEKESFFSWVKSILLSVGLFLLIKTFLFAPYLVDGASMEPTLYDNERLFVNKLAFMMSDIERQEIVIIKDEKQQTHYVKRVIGLPGDIVQMKDDQLYVNDKLVQEPYLSAYKETANTQGMRLTGDFGPIEVPEQQFFVMGDNRLRSMDSRNGLGLIWQKDIVGKSEFVFFPMKEARSTN</sequence>
<evidence type="ECO:0000256" key="6">
    <source>
        <dbReference type="ARBA" id="ARBA00022801"/>
    </source>
</evidence>
<proteinExistence type="inferred from homology"/>
<dbReference type="PANTHER" id="PTHR43390">
    <property type="entry name" value="SIGNAL PEPTIDASE I"/>
    <property type="match status" value="1"/>
</dbReference>
<dbReference type="InterPro" id="IPR019533">
    <property type="entry name" value="Peptidase_S26"/>
</dbReference>
<evidence type="ECO:0000256" key="7">
    <source>
        <dbReference type="RuleBase" id="RU003993"/>
    </source>
</evidence>
<reference evidence="10 11" key="1">
    <citation type="submission" date="2021-01" db="EMBL/GenBank/DDBJ databases">
        <title>Genomic Encyclopedia of Type Strains, Phase IV (KMG-IV): sequencing the most valuable type-strain genomes for metagenomic binning, comparative biology and taxonomic classification.</title>
        <authorList>
            <person name="Goeker M."/>
        </authorList>
    </citation>
    <scope>NUCLEOTIDE SEQUENCE [LARGE SCALE GENOMIC DNA]</scope>
    <source>
        <strain evidence="10 11">DSM 104297</strain>
    </source>
</reference>
<dbReference type="NCBIfam" id="TIGR02227">
    <property type="entry name" value="sigpep_I_bact"/>
    <property type="match status" value="1"/>
</dbReference>
<keyword evidence="7" id="KW-0472">Membrane</keyword>
<dbReference type="InterPro" id="IPR036286">
    <property type="entry name" value="LexA/Signal_pep-like_sf"/>
</dbReference>
<feature type="transmembrane region" description="Helical" evidence="7">
    <location>
        <begin position="12"/>
        <end position="39"/>
    </location>
</feature>
<evidence type="ECO:0000256" key="8">
    <source>
        <dbReference type="RuleBase" id="RU362042"/>
    </source>
</evidence>
<accession>A0ABS2QU93</accession>
<dbReference type="CDD" id="cd06530">
    <property type="entry name" value="S26_SPase_I"/>
    <property type="match status" value="1"/>
</dbReference>
<dbReference type="Pfam" id="PF10502">
    <property type="entry name" value="Peptidase_S26"/>
    <property type="match status" value="1"/>
</dbReference>
<evidence type="ECO:0000256" key="3">
    <source>
        <dbReference type="ARBA" id="ARBA00009370"/>
    </source>
</evidence>
<evidence type="ECO:0000256" key="4">
    <source>
        <dbReference type="ARBA" id="ARBA00013208"/>
    </source>
</evidence>
<dbReference type="InterPro" id="IPR019756">
    <property type="entry name" value="Pept_S26A_signal_pept_1_Ser-AS"/>
</dbReference>
<organism evidence="10 11">
    <name type="scientific">Priestia iocasae</name>
    <dbReference type="NCBI Taxonomy" id="2291674"/>
    <lineage>
        <taxon>Bacteria</taxon>
        <taxon>Bacillati</taxon>
        <taxon>Bacillota</taxon>
        <taxon>Bacilli</taxon>
        <taxon>Bacillales</taxon>
        <taxon>Bacillaceae</taxon>
        <taxon>Priestia</taxon>
    </lineage>
</organism>
<dbReference type="RefSeq" id="WP_205186536.1">
    <property type="nucleotide sequence ID" value="NZ_JAFBFC010000003.1"/>
</dbReference>
<dbReference type="PRINTS" id="PR00727">
    <property type="entry name" value="LEADERPTASE"/>
</dbReference>
<dbReference type="InterPro" id="IPR019757">
    <property type="entry name" value="Pept_S26A_signal_pept_1_Lys-AS"/>
</dbReference>
<dbReference type="PANTHER" id="PTHR43390:SF1">
    <property type="entry name" value="CHLOROPLAST PROCESSING PEPTIDASE"/>
    <property type="match status" value="1"/>
</dbReference>
<dbReference type="GO" id="GO:0009003">
    <property type="term" value="F:signal peptidase activity"/>
    <property type="evidence" value="ECO:0007669"/>
    <property type="project" value="UniProtKB-EC"/>
</dbReference>
<comment type="catalytic activity">
    <reaction evidence="1 7">
        <text>Cleavage of hydrophobic, N-terminal signal or leader sequences from secreted and periplasmic proteins.</text>
        <dbReference type="EC" id="3.4.21.89"/>
    </reaction>
</comment>
<protein>
    <recommendedName>
        <fullName evidence="4 7">Signal peptidase I</fullName>
        <ecNumber evidence="4 7">3.4.21.89</ecNumber>
    </recommendedName>
</protein>
<keyword evidence="7" id="KW-1133">Transmembrane helix</keyword>
<evidence type="ECO:0000313" key="11">
    <source>
        <dbReference type="Proteomes" id="UP000809829"/>
    </source>
</evidence>
<dbReference type="EC" id="3.4.21.89" evidence="4 7"/>
<evidence type="ECO:0000256" key="5">
    <source>
        <dbReference type="ARBA" id="ARBA00022670"/>
    </source>
</evidence>
<name>A0ABS2QU93_9BACI</name>
<dbReference type="PROSITE" id="PS00501">
    <property type="entry name" value="SPASE_I_1"/>
    <property type="match status" value="1"/>
</dbReference>